<proteinExistence type="predicted"/>
<feature type="coiled-coil region" evidence="1">
    <location>
        <begin position="288"/>
        <end position="347"/>
    </location>
</feature>
<dbReference type="AlphaFoldDB" id="A0AAD6FMS6"/>
<protein>
    <recommendedName>
        <fullName evidence="5">Syncoilin</fullName>
    </recommendedName>
</protein>
<evidence type="ECO:0000313" key="3">
    <source>
        <dbReference type="EMBL" id="KAJ4938939.1"/>
    </source>
</evidence>
<reference evidence="3" key="1">
    <citation type="submission" date="2022-11" db="EMBL/GenBank/DDBJ databases">
        <title>Chromosome-level genome of Pogonophryne albipinna.</title>
        <authorList>
            <person name="Jo E."/>
        </authorList>
    </citation>
    <scope>NUCLEOTIDE SEQUENCE</scope>
    <source>
        <strain evidence="3">SGF0006</strain>
        <tissue evidence="3">Muscle</tissue>
    </source>
</reference>
<dbReference type="GO" id="GO:0005882">
    <property type="term" value="C:intermediate filament"/>
    <property type="evidence" value="ECO:0007669"/>
    <property type="project" value="InterPro"/>
</dbReference>
<keyword evidence="4" id="KW-1185">Reference proteome</keyword>
<dbReference type="PANTHER" id="PTHR47147">
    <property type="entry name" value="SYNCOILIN"/>
    <property type="match status" value="1"/>
</dbReference>
<evidence type="ECO:0008006" key="5">
    <source>
        <dbReference type="Google" id="ProtNLM"/>
    </source>
</evidence>
<accession>A0AAD6FMS6</accession>
<sequence>MQVAALQGRCSRAAACLTDTVKSCSKRKVFSQLSGLSSPNKRVSWMAMDQQTSTENVENTSSYEEICSHADSETETVMEDLGQLFDHCIQQVSHMEVQRNELIQELLRLQEPMLRVVGRLREKLVETQRMLTLAQLDYVAVYEEVTEVKRKLFVTARDCIQSQVTLAEQQYQVAQSAVTQDKLKAHIQSLTQELSQLQEAQQNQLNTLRDQASRPRRPRAMSDASQCRQATVQLQRRLSGSMRTLEGWYEPRLTALLKRRQFGEEALRRSREQATDLRASLGPLRDDIQRLEMQRAGLMQRVTLMEQDREESVTQHKETVEKLQETLRELQMEVEVQRKSKKNVEDHNDGLSKELIFLRGCDEPNEITAKEAP</sequence>
<evidence type="ECO:0000313" key="4">
    <source>
        <dbReference type="Proteomes" id="UP001219934"/>
    </source>
</evidence>
<dbReference type="InterPro" id="IPR027702">
    <property type="entry name" value="Syncoilin"/>
</dbReference>
<evidence type="ECO:0000256" key="2">
    <source>
        <dbReference type="SAM" id="MobiDB-lite"/>
    </source>
</evidence>
<name>A0AAD6FMS6_9TELE</name>
<feature type="region of interest" description="Disordered" evidence="2">
    <location>
        <begin position="201"/>
        <end position="228"/>
    </location>
</feature>
<evidence type="ECO:0000256" key="1">
    <source>
        <dbReference type="SAM" id="Coils"/>
    </source>
</evidence>
<keyword evidence="1" id="KW-0175">Coiled coil</keyword>
<dbReference type="PANTHER" id="PTHR47147:SF1">
    <property type="entry name" value="SYNCOILIN"/>
    <property type="match status" value="1"/>
</dbReference>
<organism evidence="3 4">
    <name type="scientific">Pogonophryne albipinna</name>
    <dbReference type="NCBI Taxonomy" id="1090488"/>
    <lineage>
        <taxon>Eukaryota</taxon>
        <taxon>Metazoa</taxon>
        <taxon>Chordata</taxon>
        <taxon>Craniata</taxon>
        <taxon>Vertebrata</taxon>
        <taxon>Euteleostomi</taxon>
        <taxon>Actinopterygii</taxon>
        <taxon>Neopterygii</taxon>
        <taxon>Teleostei</taxon>
        <taxon>Neoteleostei</taxon>
        <taxon>Acanthomorphata</taxon>
        <taxon>Eupercaria</taxon>
        <taxon>Perciformes</taxon>
        <taxon>Notothenioidei</taxon>
        <taxon>Pogonophryne</taxon>
    </lineage>
</organism>
<comment type="caution">
    <text evidence="3">The sequence shown here is derived from an EMBL/GenBank/DDBJ whole genome shotgun (WGS) entry which is preliminary data.</text>
</comment>
<dbReference type="EMBL" id="JAPTMU010000008">
    <property type="protein sequence ID" value="KAJ4938939.1"/>
    <property type="molecule type" value="Genomic_DNA"/>
</dbReference>
<gene>
    <name evidence="3" type="ORF">JOQ06_028404</name>
</gene>
<dbReference type="Proteomes" id="UP001219934">
    <property type="component" value="Unassembled WGS sequence"/>
</dbReference>